<dbReference type="Pfam" id="PF13487">
    <property type="entry name" value="HD_5"/>
    <property type="match status" value="1"/>
</dbReference>
<evidence type="ECO:0000313" key="3">
    <source>
        <dbReference type="EMBL" id="KNB72091.1"/>
    </source>
</evidence>
<sequence length="292" mass="33509">MILYFVFLIGTVWVDGYVYPDKDLLGLYLINIIVAGIVFWRTIVLQIVIVGLLTWFYYMYAPFRFPHANVIVFQGLTHFLAILSISSAIKYYKREKENTLNLTLTLAKSLDARDKYTALHSENVARYAQHIAIQMGLPTRICGQIHLGGLLHDIGKIGIPESVLMKPTRLTEEEYDLIKQHPVIGYEMVKHITFFKKNGVLDAILFHHERFDGKGYPHGLRGKEIPLIARILAIADSFDAMTSNRVYRDKSNLTHAINQIRKNKGTQFDPEIVDIFLKSIEEEEDVKSILSR</sequence>
<dbReference type="CDD" id="cd00077">
    <property type="entry name" value="HDc"/>
    <property type="match status" value="1"/>
</dbReference>
<dbReference type="PATRIC" id="fig|54915.3.peg.3586"/>
<dbReference type="InterPro" id="IPR003607">
    <property type="entry name" value="HD/PDEase_dom"/>
</dbReference>
<evidence type="ECO:0000256" key="1">
    <source>
        <dbReference type="SAM" id="Phobius"/>
    </source>
</evidence>
<dbReference type="PANTHER" id="PTHR43155">
    <property type="entry name" value="CYCLIC DI-GMP PHOSPHODIESTERASE PA4108-RELATED"/>
    <property type="match status" value="1"/>
</dbReference>
<dbReference type="SUPFAM" id="SSF109604">
    <property type="entry name" value="HD-domain/PDEase-like"/>
    <property type="match status" value="1"/>
</dbReference>
<protein>
    <recommendedName>
        <fullName evidence="2">HD-GYP domain-containing protein</fullName>
    </recommendedName>
</protein>
<dbReference type="InterPro" id="IPR037522">
    <property type="entry name" value="HD_GYP_dom"/>
</dbReference>
<feature type="transmembrane region" description="Helical" evidence="1">
    <location>
        <begin position="26"/>
        <end position="58"/>
    </location>
</feature>
<name>A0A0K9YTT2_9BACL</name>
<accession>A0A0K9YTT2</accession>
<feature type="domain" description="HD-GYP" evidence="2">
    <location>
        <begin position="95"/>
        <end position="292"/>
    </location>
</feature>
<dbReference type="SMART" id="SM00471">
    <property type="entry name" value="HDc"/>
    <property type="match status" value="1"/>
</dbReference>
<evidence type="ECO:0000259" key="2">
    <source>
        <dbReference type="PROSITE" id="PS51832"/>
    </source>
</evidence>
<gene>
    <name evidence="3" type="ORF">ADS79_22295</name>
</gene>
<reference evidence="4" key="1">
    <citation type="submission" date="2015-07" db="EMBL/GenBank/DDBJ databases">
        <title>Genome sequencing project for genomic taxonomy and phylogenomics of Bacillus-like bacteria.</title>
        <authorList>
            <person name="Liu B."/>
            <person name="Wang J."/>
            <person name="Zhu Y."/>
            <person name="Liu G."/>
            <person name="Chen Q."/>
            <person name="Chen Z."/>
            <person name="Lan J."/>
            <person name="Che J."/>
            <person name="Ge C."/>
            <person name="Shi H."/>
            <person name="Pan Z."/>
            <person name="Liu X."/>
        </authorList>
    </citation>
    <scope>NUCLEOTIDE SEQUENCE [LARGE SCALE GENOMIC DNA]</scope>
    <source>
        <strain evidence="4">DSM 9887</strain>
    </source>
</reference>
<keyword evidence="1" id="KW-0812">Transmembrane</keyword>
<evidence type="ECO:0000313" key="4">
    <source>
        <dbReference type="Proteomes" id="UP000036834"/>
    </source>
</evidence>
<dbReference type="PROSITE" id="PS51832">
    <property type="entry name" value="HD_GYP"/>
    <property type="match status" value="1"/>
</dbReference>
<keyword evidence="1" id="KW-1133">Transmembrane helix</keyword>
<dbReference type="EMBL" id="LGIQ01000009">
    <property type="protein sequence ID" value="KNB72091.1"/>
    <property type="molecule type" value="Genomic_DNA"/>
</dbReference>
<comment type="caution">
    <text evidence="3">The sequence shown here is derived from an EMBL/GenBank/DDBJ whole genome shotgun (WGS) entry which is preliminary data.</text>
</comment>
<organism evidence="3 4">
    <name type="scientific">Brevibacillus reuszeri</name>
    <dbReference type="NCBI Taxonomy" id="54915"/>
    <lineage>
        <taxon>Bacteria</taxon>
        <taxon>Bacillati</taxon>
        <taxon>Bacillota</taxon>
        <taxon>Bacilli</taxon>
        <taxon>Bacillales</taxon>
        <taxon>Paenibacillaceae</taxon>
        <taxon>Brevibacillus</taxon>
    </lineage>
</organism>
<dbReference type="Gene3D" id="1.10.3210.10">
    <property type="entry name" value="Hypothetical protein af1432"/>
    <property type="match status" value="1"/>
</dbReference>
<feature type="transmembrane region" description="Helical" evidence="1">
    <location>
        <begin position="70"/>
        <end position="92"/>
    </location>
</feature>
<proteinExistence type="predicted"/>
<dbReference type="STRING" id="54915.ADS79_22295"/>
<keyword evidence="1" id="KW-0472">Membrane</keyword>
<dbReference type="Proteomes" id="UP000036834">
    <property type="component" value="Unassembled WGS sequence"/>
</dbReference>
<dbReference type="AlphaFoldDB" id="A0A0K9YTT2"/>